<sequence length="1524" mass="146512">SASSGVTLTSSTSTFTIAAASGNRTVKTLNGVAGSNVNLGGNTLSVTGSGTHDGVIGGTGGFTVNNGTMTLGGVNTYTGATTINSGTLSLNGAGDISASSGVTLTSSTSTFTIAAASGNRTVKTLNGVAGSTVNLGGNTLSVTGSGTYDGVIGGTGGFTVNNGTMTLGGVNTYTGATTVNAGTLALNGAGDISASSGVNLTSGFATFTIAAADGSRTVKTLNGVAGSTVTLGSNTLTVSGGGTYNGVIGGTGGFTASGGTMTLGGANTYTGATTITGGTLALNGVGDISASSGVQQSAGTVFDIAAASGDRTVQALNGSGQVALGANTLTVSGGGTYNGVIGGTGGFTASGNTMTLGGANTYTGLTTISGGTLALSGAGDISASSGLLQAAGTLFDIAAANGNRTIQTLNGSGQVALGANSLAVSGGGSYGGSIGGTGGLNVTGGNLTLSGSNSYSGGTNITGGTLTLGANNVLLATGAVNVGTGATFDLAGFNQAVGALTGTGSITLGSGALFAGTDDSSTGFGGVISGTGAFNKVGTGTLSLAGVNTYTGGTFIYGGTLRLAGGSLASSGSLFVDAGATFDQNGQNQTAAQLNGSGNVTLGSGRLTLGGAGSGSFSGVISGSGGLTLAGPLTQTLGGANTYTGTTDIQQGTLSLADTQAIAASGLVQVANGAKLDLAPLGSGTALVKQIQGDAGSLMTLGAASVSLSNGGSWAGVASGTGGITLTGGSFTVSAANTYTGPTVVSGGSLTLTGSVAGNASVASGATLSGSGSIAGNLANAGTVSAGNAGAGTLSVGGNYTQTATGNLTVTLSGATSTKLAVGGSAVITGGLTITAATGTYAPNTHYTILTAANGVSGAFGTVTGQNVVPGMYLTVIYNPNDVQLRLQSLKVDTTQPVFVQSDQPLAQIPVVFAGGTLQPTAPTTITAPVTVEGTGGTINGSTGAVVLSSTVSGPGSLNITGGSVTMAAGGTLGGVVNVRAGTLYENGTLNAAGVNVFAGATLRGTGTINAPTNISGTLMPGNSPGFLTFGAPVTQNAGSTLALEIDGTGTGNGAGNYSRVVVTNNATYTAGGTLVPILRGINGSATNSYTPAVGQGFTIVQAAGGVAGSFTGLTQPASGLRAGSMFDTVYSPNAITLYATPVSYTNLAPLGVALTPNQVQAAGAVQALRTAPGVRNTVDNSIMFGTLYAQTPGALPDIFTRISAPIYGDALLAGVERSRLFGGMVSEQQAARRGASPGASATVAAVNERMTAWITGLGQHFRVGAVGATHGISAGAGGAAVGGDIRLTPEILLGVAAGYTGGRVTSRGTGASADLDRFHVTAYGSYTAGLFYADAQVGGIFGEDDVRRGQGVFGTSARSKPSVSGFAGGVEGGMMLGFGGWRVMPGIGLRIDQQSRDGVTESGAGALNQTVRADSVTGVRASIGVRGETVLPVGNGMALIPALRLHYAHDAGDVTAATESSFTGAPGTPVRVLSTKIGRDAALIGAGVTLSLPRNLAVYARYDLDLRDHYTGQNITGGLRYSW</sequence>
<dbReference type="InterPro" id="IPR011050">
    <property type="entry name" value="Pectin_lyase_fold/virulence"/>
</dbReference>
<dbReference type="Pfam" id="PF03797">
    <property type="entry name" value="Autotransporter"/>
    <property type="match status" value="1"/>
</dbReference>
<dbReference type="Gene3D" id="2.40.128.130">
    <property type="entry name" value="Autotransporter beta-domain"/>
    <property type="match status" value="1"/>
</dbReference>
<evidence type="ECO:0000313" key="4">
    <source>
        <dbReference type="Proteomes" id="UP000606490"/>
    </source>
</evidence>
<feature type="non-terminal residue" evidence="3">
    <location>
        <position position="1"/>
    </location>
</feature>
<evidence type="ECO:0000313" key="3">
    <source>
        <dbReference type="EMBL" id="MBL6458515.1"/>
    </source>
</evidence>
<evidence type="ECO:0000259" key="2">
    <source>
        <dbReference type="PROSITE" id="PS51208"/>
    </source>
</evidence>
<dbReference type="SUPFAM" id="SSF51126">
    <property type="entry name" value="Pectin lyase-like"/>
    <property type="match status" value="2"/>
</dbReference>
<dbReference type="EMBL" id="JAEUXJ010000015">
    <property type="protein sequence ID" value="MBL6458515.1"/>
    <property type="molecule type" value="Genomic_DNA"/>
</dbReference>
<dbReference type="InterPro" id="IPR005546">
    <property type="entry name" value="Autotransporte_beta"/>
</dbReference>
<feature type="domain" description="Autotransporter" evidence="2">
    <location>
        <begin position="1246"/>
        <end position="1524"/>
    </location>
</feature>
<keyword evidence="4" id="KW-1185">Reference proteome</keyword>
<name>A0ABS1VA08_9PROT</name>
<gene>
    <name evidence="3" type="ORF">JMJ55_24565</name>
</gene>
<dbReference type="SMART" id="SM00869">
    <property type="entry name" value="Autotransporter"/>
    <property type="match status" value="1"/>
</dbReference>
<protein>
    <submittedName>
        <fullName evidence="3">Autotransporter domain-containing protein</fullName>
    </submittedName>
</protein>
<dbReference type="NCBIfam" id="TIGR01414">
    <property type="entry name" value="autotrans_barl"/>
    <property type="match status" value="2"/>
</dbReference>
<dbReference type="Proteomes" id="UP000606490">
    <property type="component" value="Unassembled WGS sequence"/>
</dbReference>
<dbReference type="InterPro" id="IPR036709">
    <property type="entry name" value="Autotransporte_beta_dom_sf"/>
</dbReference>
<keyword evidence="1" id="KW-0732">Signal</keyword>
<organism evidence="3 4">
    <name type="scientific">Belnapia mucosa</name>
    <dbReference type="NCBI Taxonomy" id="2804532"/>
    <lineage>
        <taxon>Bacteria</taxon>
        <taxon>Pseudomonadati</taxon>
        <taxon>Pseudomonadota</taxon>
        <taxon>Alphaproteobacteria</taxon>
        <taxon>Acetobacterales</taxon>
        <taxon>Roseomonadaceae</taxon>
        <taxon>Belnapia</taxon>
    </lineage>
</organism>
<accession>A0ABS1VA08</accession>
<reference evidence="3 4" key="1">
    <citation type="submission" date="2021-01" db="EMBL/GenBank/DDBJ databases">
        <title>Belnapia mucosa sp. nov. and Belnapia arida sp. nov., isolated from the Tabernas Desert (Almeria, Spain).</title>
        <authorList>
            <person name="Molina-Menor E."/>
            <person name="Vidal-Verdu A."/>
            <person name="Calonge A."/>
            <person name="Satari L."/>
            <person name="Pereto Magraner J."/>
            <person name="Porcar Miralles M."/>
        </authorList>
    </citation>
    <scope>NUCLEOTIDE SEQUENCE [LARGE SCALE GENOMIC DNA]</scope>
    <source>
        <strain evidence="3 4">T6</strain>
    </source>
</reference>
<dbReference type="InterPro" id="IPR013425">
    <property type="entry name" value="Autotrns_rpt"/>
</dbReference>
<evidence type="ECO:0000256" key="1">
    <source>
        <dbReference type="ARBA" id="ARBA00022729"/>
    </source>
</evidence>
<dbReference type="RefSeq" id="WP_202828253.1">
    <property type="nucleotide sequence ID" value="NZ_JAEUXJ010000015.1"/>
</dbReference>
<dbReference type="PROSITE" id="PS51208">
    <property type="entry name" value="AUTOTRANSPORTER"/>
    <property type="match status" value="1"/>
</dbReference>
<dbReference type="InterPro" id="IPR006315">
    <property type="entry name" value="OM_autotransptr_brl_dom"/>
</dbReference>
<proteinExistence type="predicted"/>
<dbReference type="NCBIfam" id="TIGR02601">
    <property type="entry name" value="autotrns_rpt"/>
    <property type="match status" value="7"/>
</dbReference>
<dbReference type="Pfam" id="PF12951">
    <property type="entry name" value="PATR"/>
    <property type="match status" value="8"/>
</dbReference>
<dbReference type="SUPFAM" id="SSF103515">
    <property type="entry name" value="Autotransporter"/>
    <property type="match status" value="1"/>
</dbReference>
<comment type="caution">
    <text evidence="3">The sequence shown here is derived from an EMBL/GenBank/DDBJ whole genome shotgun (WGS) entry which is preliminary data.</text>
</comment>